<sequence length="265" mass="30801">MPLHLLSALSPPKTDLKKIEKLAANLFWGMEKDKKKYHWSSWNKLSFPIIEGGIGFRTMEYACQLMRFKQWWTFRTKSSLWSNILRAKYCQRSHPISKKWDTGQSQAWKKMMTNKKKQKNIFNGGCILEIVVFGGIIGWVQVHFLITEVKGVDQGKITVAHFWENGQWNLQKLNRASLTYMIHLVIQISIHYMPQSQDLPIWTPTVIGQFTCASAWERALRNMLPTDDRVISFGNPTVIRCVCCIRPIAETVYHIFSRGNFATFV</sequence>
<name>A0AC58SMT0_TOBAC</name>
<gene>
    <name evidence="2" type="primary">LOC142168990</name>
</gene>
<dbReference type="RefSeq" id="XP_075086279.1">
    <property type="nucleotide sequence ID" value="XM_075230178.1"/>
</dbReference>
<dbReference type="Proteomes" id="UP000790787">
    <property type="component" value="Chromosome 14"/>
</dbReference>
<protein>
    <submittedName>
        <fullName evidence="2">Uncharacterized protein LOC142168990</fullName>
    </submittedName>
</protein>
<organism evidence="1 2">
    <name type="scientific">Nicotiana tabacum</name>
    <name type="common">Common tobacco</name>
    <dbReference type="NCBI Taxonomy" id="4097"/>
    <lineage>
        <taxon>Eukaryota</taxon>
        <taxon>Viridiplantae</taxon>
        <taxon>Streptophyta</taxon>
        <taxon>Embryophyta</taxon>
        <taxon>Tracheophyta</taxon>
        <taxon>Spermatophyta</taxon>
        <taxon>Magnoliopsida</taxon>
        <taxon>eudicotyledons</taxon>
        <taxon>Gunneridae</taxon>
        <taxon>Pentapetalae</taxon>
        <taxon>asterids</taxon>
        <taxon>lamiids</taxon>
        <taxon>Solanales</taxon>
        <taxon>Solanaceae</taxon>
        <taxon>Nicotianoideae</taxon>
        <taxon>Nicotianeae</taxon>
        <taxon>Nicotiana</taxon>
    </lineage>
</organism>
<reference evidence="2" key="2">
    <citation type="submission" date="2025-08" db="UniProtKB">
        <authorList>
            <consortium name="RefSeq"/>
        </authorList>
    </citation>
    <scope>IDENTIFICATION</scope>
    <source>
        <tissue evidence="2">Leaf</tissue>
    </source>
</reference>
<accession>A0AC58SMT0</accession>
<reference evidence="1" key="1">
    <citation type="journal article" date="2014" name="Nat. Commun.">
        <title>The tobacco genome sequence and its comparison with those of tomato and potato.</title>
        <authorList>
            <person name="Sierro N."/>
            <person name="Battey J.N."/>
            <person name="Ouadi S."/>
            <person name="Bakaher N."/>
            <person name="Bovet L."/>
            <person name="Willig A."/>
            <person name="Goepfert S."/>
            <person name="Peitsch M.C."/>
            <person name="Ivanov N.V."/>
        </authorList>
    </citation>
    <scope>NUCLEOTIDE SEQUENCE [LARGE SCALE GENOMIC DNA]</scope>
</reference>
<proteinExistence type="predicted"/>
<evidence type="ECO:0000313" key="1">
    <source>
        <dbReference type="Proteomes" id="UP000790787"/>
    </source>
</evidence>
<evidence type="ECO:0000313" key="2">
    <source>
        <dbReference type="RefSeq" id="XP_075086279.1"/>
    </source>
</evidence>
<keyword evidence="1" id="KW-1185">Reference proteome</keyword>